<reference evidence="2 3" key="1">
    <citation type="submission" date="2018-10" db="EMBL/GenBank/DDBJ databases">
        <title>Genome-centric metagenomics revealed C2 chemical producing, CO utilizing Clostridium with novel acetogenic gene cluster.</title>
        <authorList>
            <person name="Kang H."/>
            <person name="Park B."/>
            <person name="Choi I.G."/>
            <person name="Chang I.S."/>
        </authorList>
    </citation>
    <scope>NUCLEOTIDE SEQUENCE [LARGE SCALE GENOMIC DNA]</scope>
    <source>
        <strain evidence="2 3">H21-9</strain>
    </source>
</reference>
<dbReference type="InterPro" id="IPR018925">
    <property type="entry name" value="XtmA-like_N"/>
</dbReference>
<dbReference type="EMBL" id="RFAQ01000001">
    <property type="protein sequence ID" value="RMD04919.1"/>
    <property type="molecule type" value="Genomic_DNA"/>
</dbReference>
<evidence type="ECO:0000259" key="1">
    <source>
        <dbReference type="Pfam" id="PF10668"/>
    </source>
</evidence>
<protein>
    <recommendedName>
        <fullName evidence="1">PBSX phage terminase small subunit-like N-terminal domain-containing protein</fullName>
    </recommendedName>
</protein>
<accession>A0A3M0T2P3</accession>
<proteinExistence type="predicted"/>
<evidence type="ECO:0000313" key="3">
    <source>
        <dbReference type="Proteomes" id="UP000277999"/>
    </source>
</evidence>
<dbReference type="AlphaFoldDB" id="A0A3M0T2P3"/>
<dbReference type="NCBIfam" id="NF040601">
    <property type="entry name" value="TerS_not_xtmA"/>
    <property type="match status" value="1"/>
</dbReference>
<name>A0A3M0T2P3_9CLOT</name>
<evidence type="ECO:0000313" key="2">
    <source>
        <dbReference type="EMBL" id="RMD04919.1"/>
    </source>
</evidence>
<dbReference type="Proteomes" id="UP000277999">
    <property type="component" value="Unassembled WGS sequence"/>
</dbReference>
<dbReference type="RefSeq" id="WP_122057682.1">
    <property type="nucleotide sequence ID" value="NZ_RFAQ01000001.1"/>
</dbReference>
<feature type="domain" description="PBSX phage terminase small subunit-like N-terminal" evidence="1">
    <location>
        <begin position="1"/>
        <end position="53"/>
    </location>
</feature>
<sequence length="244" mass="28227">MAKPRSPNRNKAFEIYKNHKGNITNKEIATMLNEDKKTIAAWKCRDKWKEKIKKKVGAPTGNKNAIGNNGGAPLGNVNRFTYGNYSKRIPLAVKNIMKELDKEDPLEKLWRSICLQEARIIYMQKIMHVKNKNDINKELKREKESSGINSDVWEKEYEIQFAGDREATLINTQSNALNTLEKLIKRYDDMLHANWNLATEEQKIRIEKIRADVDKARGNNENNEAKTWADRIQEIALKRCGKDG</sequence>
<organism evidence="2 3">
    <name type="scientific">Clostridium autoethanogenum</name>
    <dbReference type="NCBI Taxonomy" id="84023"/>
    <lineage>
        <taxon>Bacteria</taxon>
        <taxon>Bacillati</taxon>
        <taxon>Bacillota</taxon>
        <taxon>Clostridia</taxon>
        <taxon>Eubacteriales</taxon>
        <taxon>Clostridiaceae</taxon>
        <taxon>Clostridium</taxon>
    </lineage>
</organism>
<comment type="caution">
    <text evidence="2">The sequence shown here is derived from an EMBL/GenBank/DDBJ whole genome shotgun (WGS) entry which is preliminary data.</text>
</comment>
<dbReference type="Pfam" id="PF10668">
    <property type="entry name" value="Phage_terminase"/>
    <property type="match status" value="1"/>
</dbReference>
<gene>
    <name evidence="2" type="ORF">D9O40_00790</name>
</gene>